<organism evidence="3 4">
    <name type="scientific">Penicillium atrosanguineum</name>
    <dbReference type="NCBI Taxonomy" id="1132637"/>
    <lineage>
        <taxon>Eukaryota</taxon>
        <taxon>Fungi</taxon>
        <taxon>Dikarya</taxon>
        <taxon>Ascomycota</taxon>
        <taxon>Pezizomycotina</taxon>
        <taxon>Eurotiomycetes</taxon>
        <taxon>Eurotiomycetidae</taxon>
        <taxon>Eurotiales</taxon>
        <taxon>Aspergillaceae</taxon>
        <taxon>Penicillium</taxon>
    </lineage>
</organism>
<keyword evidence="2" id="KW-1133">Transmembrane helix</keyword>
<feature type="compositionally biased region" description="Basic and acidic residues" evidence="1">
    <location>
        <begin position="369"/>
        <end position="388"/>
    </location>
</feature>
<keyword evidence="2" id="KW-0472">Membrane</keyword>
<reference evidence="3" key="2">
    <citation type="journal article" date="2023" name="IMA Fungus">
        <title>Comparative genomic study of the Penicillium genus elucidates a diverse pangenome and 15 lateral gene transfer events.</title>
        <authorList>
            <person name="Petersen C."/>
            <person name="Sorensen T."/>
            <person name="Nielsen M.R."/>
            <person name="Sondergaard T.E."/>
            <person name="Sorensen J.L."/>
            <person name="Fitzpatrick D.A."/>
            <person name="Frisvad J.C."/>
            <person name="Nielsen K.L."/>
        </authorList>
    </citation>
    <scope>NUCLEOTIDE SEQUENCE</scope>
    <source>
        <strain evidence="3">IBT 21472</strain>
    </source>
</reference>
<proteinExistence type="predicted"/>
<feature type="transmembrane region" description="Helical" evidence="2">
    <location>
        <begin position="221"/>
        <end position="239"/>
    </location>
</feature>
<keyword evidence="2" id="KW-0812">Transmembrane</keyword>
<feature type="transmembrane region" description="Helical" evidence="2">
    <location>
        <begin position="271"/>
        <end position="292"/>
    </location>
</feature>
<dbReference type="OrthoDB" id="4521923at2759"/>
<evidence type="ECO:0000256" key="2">
    <source>
        <dbReference type="SAM" id="Phobius"/>
    </source>
</evidence>
<evidence type="ECO:0000313" key="4">
    <source>
        <dbReference type="Proteomes" id="UP001147746"/>
    </source>
</evidence>
<evidence type="ECO:0000256" key="1">
    <source>
        <dbReference type="SAM" id="MobiDB-lite"/>
    </source>
</evidence>
<comment type="caution">
    <text evidence="3">The sequence shown here is derived from an EMBL/GenBank/DDBJ whole genome shotgun (WGS) entry which is preliminary data.</text>
</comment>
<keyword evidence="4" id="KW-1185">Reference proteome</keyword>
<feature type="region of interest" description="Disordered" evidence="1">
    <location>
        <begin position="347"/>
        <end position="388"/>
    </location>
</feature>
<sequence length="388" mass="42865">MSQIYDTFNQEPGWQSLGINQVAEFTAINVTDGPTPTIQTMAVHGKVAAAMYNEQSTTSKHNWARYSSGWDATLKVPGLLLETECLSVNGSAVGSWTVAANENATISVEIGPYTSNSSFEGVQCLISIENAQISLQQWLYDGTGDYSYSITNWGQGMNAGIWKLGSSEDDFSMATEGTDWFQDFLPNLQNLSSAPQIVNLTSLIITIADSLMTLNRGYSETLAISAVVGAIFADMFTSFEWTYTDIPGNTTYQGPIRWQIYGSGPRLPWEWTIATVLGIVVMIHVYDLGLLLRYNGLAQGYWLSLNGMMRTANLSSQINETSDAQNAETPAQYSEPTRLFAREIRDSEGQTTGKVVVVDQETLNSQRGPGEKQYVELRDDREYSKKDQ</sequence>
<gene>
    <name evidence="3" type="ORF">N7476_008000</name>
</gene>
<dbReference type="AlphaFoldDB" id="A0A9W9PTZ4"/>
<reference evidence="3" key="1">
    <citation type="submission" date="2022-12" db="EMBL/GenBank/DDBJ databases">
        <authorList>
            <person name="Petersen C."/>
        </authorList>
    </citation>
    <scope>NUCLEOTIDE SEQUENCE</scope>
    <source>
        <strain evidence="3">IBT 21472</strain>
    </source>
</reference>
<protein>
    <submittedName>
        <fullName evidence="3">Uncharacterized protein</fullName>
    </submittedName>
</protein>
<dbReference type="EMBL" id="JAPZBO010000008">
    <property type="protein sequence ID" value="KAJ5307344.1"/>
    <property type="molecule type" value="Genomic_DNA"/>
</dbReference>
<name>A0A9W9PTZ4_9EURO</name>
<evidence type="ECO:0000313" key="3">
    <source>
        <dbReference type="EMBL" id="KAJ5307344.1"/>
    </source>
</evidence>
<dbReference type="Proteomes" id="UP001147746">
    <property type="component" value="Unassembled WGS sequence"/>
</dbReference>
<accession>A0A9W9PTZ4</accession>